<dbReference type="InterPro" id="IPR023081">
    <property type="entry name" value="Cell_div_FtsB"/>
</dbReference>
<evidence type="ECO:0000313" key="8">
    <source>
        <dbReference type="Proteomes" id="UP000095200"/>
    </source>
</evidence>
<dbReference type="PANTHER" id="PTHR37485:SF1">
    <property type="entry name" value="CELL DIVISION PROTEIN FTSB"/>
    <property type="match status" value="1"/>
</dbReference>
<dbReference type="Proteomes" id="UP000095200">
    <property type="component" value="Unassembled WGS sequence"/>
</dbReference>
<keyword evidence="8" id="KW-1185">Reference proteome</keyword>
<reference evidence="8" key="1">
    <citation type="submission" date="2016-06" db="EMBL/GenBank/DDBJ databases">
        <title>Draft genome sequence of Desulfoplanes formicivorans strain Pf12B.</title>
        <authorList>
            <person name="Watanabe M."/>
            <person name="Kojima H."/>
            <person name="Fukui M."/>
        </authorList>
    </citation>
    <scope>NUCLEOTIDE SEQUENCE [LARGE SCALE GENOMIC DNA]</scope>
    <source>
        <strain evidence="8">Pf12B</strain>
    </source>
</reference>
<keyword evidence="4" id="KW-1133">Transmembrane helix</keyword>
<organism evidence="7 8">
    <name type="scientific">Desulfoplanes formicivorans</name>
    <dbReference type="NCBI Taxonomy" id="1592317"/>
    <lineage>
        <taxon>Bacteria</taxon>
        <taxon>Pseudomonadati</taxon>
        <taxon>Thermodesulfobacteriota</taxon>
        <taxon>Desulfovibrionia</taxon>
        <taxon>Desulfovibrionales</taxon>
        <taxon>Desulfoplanaceae</taxon>
        <taxon>Desulfoplanes</taxon>
    </lineage>
</organism>
<evidence type="ECO:0000313" key="7">
    <source>
        <dbReference type="EMBL" id="GAU07860.1"/>
    </source>
</evidence>
<evidence type="ECO:0000256" key="3">
    <source>
        <dbReference type="ARBA" id="ARBA00022692"/>
    </source>
</evidence>
<protein>
    <submittedName>
        <fullName evidence="7">Septum formation initiator</fullName>
    </submittedName>
</protein>
<dbReference type="PANTHER" id="PTHR37485">
    <property type="entry name" value="CELL DIVISION PROTEIN FTSB"/>
    <property type="match status" value="1"/>
</dbReference>
<proteinExistence type="predicted"/>
<dbReference type="Pfam" id="PF04977">
    <property type="entry name" value="DivIC"/>
    <property type="match status" value="1"/>
</dbReference>
<dbReference type="RefSeq" id="WP_069857364.1">
    <property type="nucleotide sequence ID" value="NZ_BDFE01000008.1"/>
</dbReference>
<keyword evidence="3" id="KW-0812">Transmembrane</keyword>
<gene>
    <name evidence="7" type="ORF">DPF_0559</name>
</gene>
<dbReference type="STRING" id="1592317.DPF_0559"/>
<keyword evidence="1" id="KW-1003">Cell membrane</keyword>
<keyword evidence="5" id="KW-0472">Membrane</keyword>
<dbReference type="GO" id="GO:0030428">
    <property type="term" value="C:cell septum"/>
    <property type="evidence" value="ECO:0007669"/>
    <property type="project" value="TreeGrafter"/>
</dbReference>
<keyword evidence="2" id="KW-0132">Cell division</keyword>
<dbReference type="OrthoDB" id="5471911at2"/>
<dbReference type="InterPro" id="IPR007060">
    <property type="entry name" value="FtsL/DivIC"/>
</dbReference>
<evidence type="ECO:0000256" key="6">
    <source>
        <dbReference type="ARBA" id="ARBA00023306"/>
    </source>
</evidence>
<dbReference type="GO" id="GO:0043093">
    <property type="term" value="P:FtsZ-dependent cytokinesis"/>
    <property type="evidence" value="ECO:0007669"/>
    <property type="project" value="TreeGrafter"/>
</dbReference>
<evidence type="ECO:0000256" key="2">
    <source>
        <dbReference type="ARBA" id="ARBA00022618"/>
    </source>
</evidence>
<keyword evidence="6" id="KW-0131">Cell cycle</keyword>
<evidence type="ECO:0000256" key="1">
    <source>
        <dbReference type="ARBA" id="ARBA00022475"/>
    </source>
</evidence>
<evidence type="ECO:0000256" key="5">
    <source>
        <dbReference type="ARBA" id="ARBA00023136"/>
    </source>
</evidence>
<evidence type="ECO:0000256" key="4">
    <source>
        <dbReference type="ARBA" id="ARBA00022989"/>
    </source>
</evidence>
<name>A0A194AF86_9BACT</name>
<dbReference type="AlphaFoldDB" id="A0A194AF86"/>
<dbReference type="EMBL" id="BDFE01000008">
    <property type="protein sequence ID" value="GAU07860.1"/>
    <property type="molecule type" value="Genomic_DNA"/>
</dbReference>
<sequence>MTWMRVLFCCFALLDIALAVQLTCGSKGWMEYVRLKQTHDRLAAQIETVSTRNMALSEEIRLIKKSPAYVERMARAEFNFVAPNEILYLFEPLSKTKHPRTPHD</sequence>
<comment type="caution">
    <text evidence="7">The sequence shown here is derived from an EMBL/GenBank/DDBJ whole genome shotgun (WGS) entry which is preliminary data.</text>
</comment>
<accession>A0A194AF86</accession>